<proteinExistence type="predicted"/>
<evidence type="ECO:0000259" key="1">
    <source>
        <dbReference type="Pfam" id="PF13490"/>
    </source>
</evidence>
<dbReference type="OrthoDB" id="5520099at2"/>
<feature type="domain" description="Putative zinc-finger" evidence="1">
    <location>
        <begin position="30"/>
        <end position="63"/>
    </location>
</feature>
<sequence>MSEHDHPKGDGHPSCGHDYGLKMKVHGLTCQEISQFMMDYLDSSLDDGAKDEFERHVGVCPPCLHYLDGYKDTVELVRRCGKVELDAEAKKVHGEKHGPPPEGLIMAILAAKQAIDGQA</sequence>
<dbReference type="Proteomes" id="UP000005801">
    <property type="component" value="Unassembled WGS sequence"/>
</dbReference>
<evidence type="ECO:0000313" key="3">
    <source>
        <dbReference type="Proteomes" id="UP000005801"/>
    </source>
</evidence>
<dbReference type="STRING" id="391625.PPSIR1_34672"/>
<dbReference type="EMBL" id="ABCS01000080">
    <property type="protein sequence ID" value="EDM75793.1"/>
    <property type="molecule type" value="Genomic_DNA"/>
</dbReference>
<gene>
    <name evidence="2" type="ORF">PPSIR1_34672</name>
</gene>
<reference evidence="2 3" key="1">
    <citation type="submission" date="2007-06" db="EMBL/GenBank/DDBJ databases">
        <authorList>
            <person name="Shimkets L."/>
            <person name="Ferriera S."/>
            <person name="Johnson J."/>
            <person name="Kravitz S."/>
            <person name="Beeson K."/>
            <person name="Sutton G."/>
            <person name="Rogers Y.-H."/>
            <person name="Friedman R."/>
            <person name="Frazier M."/>
            <person name="Venter J.C."/>
        </authorList>
    </citation>
    <scope>NUCLEOTIDE SEQUENCE [LARGE SCALE GENOMIC DNA]</scope>
    <source>
        <strain evidence="2 3">SIR-1</strain>
    </source>
</reference>
<evidence type="ECO:0000313" key="2">
    <source>
        <dbReference type="EMBL" id="EDM75793.1"/>
    </source>
</evidence>
<protein>
    <recommendedName>
        <fullName evidence="1">Putative zinc-finger domain-containing protein</fullName>
    </recommendedName>
</protein>
<dbReference type="AlphaFoldDB" id="A6GE75"/>
<name>A6GE75_9BACT</name>
<accession>A6GE75</accession>
<organism evidence="2 3">
    <name type="scientific">Plesiocystis pacifica SIR-1</name>
    <dbReference type="NCBI Taxonomy" id="391625"/>
    <lineage>
        <taxon>Bacteria</taxon>
        <taxon>Pseudomonadati</taxon>
        <taxon>Myxococcota</taxon>
        <taxon>Polyangia</taxon>
        <taxon>Nannocystales</taxon>
        <taxon>Nannocystaceae</taxon>
        <taxon>Plesiocystis</taxon>
    </lineage>
</organism>
<dbReference type="eggNOG" id="COG5660">
    <property type="taxonomic scope" value="Bacteria"/>
</dbReference>
<dbReference type="Pfam" id="PF13490">
    <property type="entry name" value="zf-HC2"/>
    <property type="match status" value="1"/>
</dbReference>
<dbReference type="RefSeq" id="WP_006975015.1">
    <property type="nucleotide sequence ID" value="NZ_ABCS01000080.1"/>
</dbReference>
<dbReference type="InterPro" id="IPR041916">
    <property type="entry name" value="Anti_sigma_zinc_sf"/>
</dbReference>
<dbReference type="InterPro" id="IPR027383">
    <property type="entry name" value="Znf_put"/>
</dbReference>
<keyword evidence="3" id="KW-1185">Reference proteome</keyword>
<comment type="caution">
    <text evidence="2">The sequence shown here is derived from an EMBL/GenBank/DDBJ whole genome shotgun (WGS) entry which is preliminary data.</text>
</comment>
<dbReference type="Gene3D" id="1.10.10.1320">
    <property type="entry name" value="Anti-sigma factor, zinc-finger domain"/>
    <property type="match status" value="1"/>
</dbReference>